<gene>
    <name evidence="2" type="ORF">KAK11_00335</name>
</gene>
<keyword evidence="3" id="KW-1185">Reference proteome</keyword>
<accession>A0ABS5DRI8</accession>
<dbReference type="RefSeq" id="WP_210805023.1">
    <property type="nucleotide sequence ID" value="NZ_JAGQDG010000001.1"/>
</dbReference>
<feature type="signal peptide" evidence="1">
    <location>
        <begin position="1"/>
        <end position="29"/>
    </location>
</feature>
<name>A0ABS5DRI8_9BURK</name>
<sequence length="184" mass="19497">MSNSTRAGRRWGVGAVAALLALGAAGVQAGSAADAVSYCKSTGGKVETYRFYDAGGHEFAKPARVCNYPDASGTDPYGHALIDLATLYADKPTLAALAYYGKPAWNGKLKTTPAKDYCVQLGAAPSFQGSWSLKPGGDQSGMCMFEDGSFMEEWTLFYNQAGTPRGVDLGTVMRFANPALRTRK</sequence>
<evidence type="ECO:0000313" key="2">
    <source>
        <dbReference type="EMBL" id="MBQ0933755.1"/>
    </source>
</evidence>
<protein>
    <submittedName>
        <fullName evidence="2">DUF333 domain-containing protein</fullName>
    </submittedName>
</protein>
<feature type="chain" id="PRO_5045481823" evidence="1">
    <location>
        <begin position="30"/>
        <end position="184"/>
    </location>
</feature>
<evidence type="ECO:0000313" key="3">
    <source>
        <dbReference type="Proteomes" id="UP000672097"/>
    </source>
</evidence>
<comment type="caution">
    <text evidence="2">The sequence shown here is derived from an EMBL/GenBank/DDBJ whole genome shotgun (WGS) entry which is preliminary data.</text>
</comment>
<dbReference type="EMBL" id="JAGQDG010000001">
    <property type="protein sequence ID" value="MBQ0933755.1"/>
    <property type="molecule type" value="Genomic_DNA"/>
</dbReference>
<dbReference type="Pfam" id="PF03891">
    <property type="entry name" value="DUF333"/>
    <property type="match status" value="1"/>
</dbReference>
<dbReference type="Proteomes" id="UP000672097">
    <property type="component" value="Unassembled WGS sequence"/>
</dbReference>
<evidence type="ECO:0000256" key="1">
    <source>
        <dbReference type="SAM" id="SignalP"/>
    </source>
</evidence>
<organism evidence="2 3">
    <name type="scientific">Ideonella paludis</name>
    <dbReference type="NCBI Taxonomy" id="1233411"/>
    <lineage>
        <taxon>Bacteria</taxon>
        <taxon>Pseudomonadati</taxon>
        <taxon>Pseudomonadota</taxon>
        <taxon>Betaproteobacteria</taxon>
        <taxon>Burkholderiales</taxon>
        <taxon>Sphaerotilaceae</taxon>
        <taxon>Ideonella</taxon>
    </lineage>
</organism>
<reference evidence="2 3" key="1">
    <citation type="submission" date="2021-04" db="EMBL/GenBank/DDBJ databases">
        <title>The genome sequence of type strain Ideonella paludis KCTC 32238.</title>
        <authorList>
            <person name="Liu Y."/>
        </authorList>
    </citation>
    <scope>NUCLEOTIDE SEQUENCE [LARGE SCALE GENOMIC DNA]</scope>
    <source>
        <strain evidence="2 3">KCTC 32238</strain>
    </source>
</reference>
<proteinExistence type="predicted"/>
<dbReference type="InterPro" id="IPR005590">
    <property type="entry name" value="DUF333"/>
</dbReference>
<keyword evidence="1" id="KW-0732">Signal</keyword>